<name>Q2JCC7_FRACC</name>
<gene>
    <name evidence="2" type="ordered locus">Francci3_1689</name>
</gene>
<dbReference type="AlphaFoldDB" id="Q2JCC7"/>
<dbReference type="KEGG" id="fra:Francci3_1689"/>
<evidence type="ECO:0000313" key="2">
    <source>
        <dbReference type="EMBL" id="ABD11065.1"/>
    </source>
</evidence>
<dbReference type="HOGENOM" id="CLU_067324_1_0_11"/>
<dbReference type="eggNOG" id="COG1595">
    <property type="taxonomic scope" value="Bacteria"/>
</dbReference>
<dbReference type="OrthoDB" id="4164470at2"/>
<evidence type="ECO:0000256" key="1">
    <source>
        <dbReference type="SAM" id="MobiDB-lite"/>
    </source>
</evidence>
<protein>
    <submittedName>
        <fullName evidence="2">Uncharacterized protein</fullName>
    </submittedName>
</protein>
<reference evidence="2 3" key="1">
    <citation type="journal article" date="2007" name="Genome Res.">
        <title>Genome characteristics of facultatively symbiotic Frankia sp. strains reflect host range and host plant biogeography.</title>
        <authorList>
            <person name="Normand P."/>
            <person name="Lapierre P."/>
            <person name="Tisa L.S."/>
            <person name="Gogarten J.P."/>
            <person name="Alloisio N."/>
            <person name="Bagnarol E."/>
            <person name="Bassi C.A."/>
            <person name="Berry A.M."/>
            <person name="Bickhart D.M."/>
            <person name="Choisne N."/>
            <person name="Couloux A."/>
            <person name="Cournoyer B."/>
            <person name="Cruveiller S."/>
            <person name="Daubin V."/>
            <person name="Demange N."/>
            <person name="Francino M.P."/>
            <person name="Goltsman E."/>
            <person name="Huang Y."/>
            <person name="Kopp O.R."/>
            <person name="Labarre L."/>
            <person name="Lapidus A."/>
            <person name="Lavire C."/>
            <person name="Marechal J."/>
            <person name="Martinez M."/>
            <person name="Mastronunzio J.E."/>
            <person name="Mullin B.C."/>
            <person name="Niemann J."/>
            <person name="Pujic P."/>
            <person name="Rawnsley T."/>
            <person name="Rouy Z."/>
            <person name="Schenowitz C."/>
            <person name="Sellstedt A."/>
            <person name="Tavares F."/>
            <person name="Tomkins J.P."/>
            <person name="Vallenet D."/>
            <person name="Valverde C."/>
            <person name="Wall L.G."/>
            <person name="Wang Y."/>
            <person name="Medigue C."/>
            <person name="Benson D.R."/>
        </authorList>
    </citation>
    <scope>NUCLEOTIDE SEQUENCE [LARGE SCALE GENOMIC DNA]</scope>
    <source>
        <strain evidence="3">DSM 45818 / CECT 9043 / CcI3</strain>
    </source>
</reference>
<proteinExistence type="predicted"/>
<dbReference type="EMBL" id="CP000249">
    <property type="protein sequence ID" value="ABD11065.1"/>
    <property type="molecule type" value="Genomic_DNA"/>
</dbReference>
<dbReference type="RefSeq" id="WP_011436127.1">
    <property type="nucleotide sequence ID" value="NZ_JENI01000126.1"/>
</dbReference>
<evidence type="ECO:0000313" key="3">
    <source>
        <dbReference type="Proteomes" id="UP000001937"/>
    </source>
</evidence>
<dbReference type="STRING" id="106370.Francci3_1689"/>
<dbReference type="Proteomes" id="UP000001937">
    <property type="component" value="Chromosome"/>
</dbReference>
<feature type="region of interest" description="Disordered" evidence="1">
    <location>
        <begin position="252"/>
        <end position="282"/>
    </location>
</feature>
<organism evidence="2 3">
    <name type="scientific">Frankia casuarinae (strain DSM 45818 / CECT 9043 / HFP020203 / CcI3)</name>
    <dbReference type="NCBI Taxonomy" id="106370"/>
    <lineage>
        <taxon>Bacteria</taxon>
        <taxon>Bacillati</taxon>
        <taxon>Actinomycetota</taxon>
        <taxon>Actinomycetes</taxon>
        <taxon>Frankiales</taxon>
        <taxon>Frankiaceae</taxon>
        <taxon>Frankia</taxon>
    </lineage>
</organism>
<sequence>MPDGMSSFPARPAGRGVSALPLATLRDCFGLLVAGPAPLALDGSVVPGLPTRLVALDELRNLLLAGSCPQAVRDAAWAVVIRRSRRYGGAWTVGAAGMALPALHAICARLGGYSDLDPADVQAEVLTGFLEAVATVRLDLPRIAVRLRWAAYRAGLALTVQQREAPRPDPDLFQTVAAAEAARSDPSQAGPEQVLANAVAAGVLTTTEADLIAATRLDDLPLSAWAARHATAPRHASRLRERAERRLVGHLTDPAGTSQAPQAASEPPPRPHPPAGVLSFLPPAGTPALAVAGVPA</sequence>
<accession>Q2JCC7</accession>
<keyword evidence="3" id="KW-1185">Reference proteome</keyword>